<evidence type="ECO:0000259" key="15">
    <source>
        <dbReference type="Pfam" id="PF02773"/>
    </source>
</evidence>
<dbReference type="PROSITE" id="PS00377">
    <property type="entry name" value="ADOMET_SYNTHASE_2"/>
    <property type="match status" value="1"/>
</dbReference>
<dbReference type="InterPro" id="IPR022636">
    <property type="entry name" value="S-AdoMet_synthetase_sfam"/>
</dbReference>
<keyword evidence="7 11" id="KW-0067">ATP-binding</keyword>
<name>A0A8D9AKP1_9HEMI</name>
<dbReference type="AlphaFoldDB" id="A0A8D9AKP1"/>
<dbReference type="GO" id="GO:0005524">
    <property type="term" value="F:ATP binding"/>
    <property type="evidence" value="ECO:0007669"/>
    <property type="project" value="UniProtKB-KW"/>
</dbReference>
<protein>
    <recommendedName>
        <fullName evidence="11">S-adenosylmethionine synthase</fullName>
        <ecNumber evidence="11">2.5.1.6</ecNumber>
    </recommendedName>
</protein>
<dbReference type="Pfam" id="PF00438">
    <property type="entry name" value="S-AdoMet_synt_N"/>
    <property type="match status" value="1"/>
</dbReference>
<dbReference type="PANTHER" id="PTHR11964">
    <property type="entry name" value="S-ADENOSYLMETHIONINE SYNTHETASE"/>
    <property type="match status" value="1"/>
</dbReference>
<dbReference type="FunFam" id="3.30.300.10:FF:000003">
    <property type="entry name" value="S-adenosylmethionine synthase"/>
    <property type="match status" value="1"/>
</dbReference>
<comment type="similarity">
    <text evidence="2 12">Belongs to the AdoMet synthase family.</text>
</comment>
<accession>A0A8D9AKP1</accession>
<feature type="domain" description="S-adenosylmethionine synthetase central" evidence="14">
    <location>
        <begin position="141"/>
        <end position="209"/>
    </location>
</feature>
<keyword evidence="9 11" id="KW-0630">Potassium</keyword>
<evidence type="ECO:0000256" key="12">
    <source>
        <dbReference type="RuleBase" id="RU004462"/>
    </source>
</evidence>
<dbReference type="InterPro" id="IPR002133">
    <property type="entry name" value="S-AdoMet_synthetase"/>
</dbReference>
<keyword evidence="8 11" id="KW-0460">Magnesium</keyword>
<organism evidence="16">
    <name type="scientific">Cacopsylla melanoneura</name>
    <dbReference type="NCBI Taxonomy" id="428564"/>
    <lineage>
        <taxon>Eukaryota</taxon>
        <taxon>Metazoa</taxon>
        <taxon>Ecdysozoa</taxon>
        <taxon>Arthropoda</taxon>
        <taxon>Hexapoda</taxon>
        <taxon>Insecta</taxon>
        <taxon>Pterygota</taxon>
        <taxon>Neoptera</taxon>
        <taxon>Paraneoptera</taxon>
        <taxon>Hemiptera</taxon>
        <taxon>Sternorrhyncha</taxon>
        <taxon>Psylloidea</taxon>
        <taxon>Psyllidae</taxon>
        <taxon>Psyllinae</taxon>
        <taxon>Cacopsylla</taxon>
    </lineage>
</organism>
<evidence type="ECO:0000256" key="5">
    <source>
        <dbReference type="ARBA" id="ARBA00022723"/>
    </source>
</evidence>
<dbReference type="GO" id="GO:0006556">
    <property type="term" value="P:S-adenosylmethionine biosynthetic process"/>
    <property type="evidence" value="ECO:0007669"/>
    <property type="project" value="UniProtKB-UniPathway"/>
</dbReference>
<dbReference type="GO" id="GO:0004478">
    <property type="term" value="F:methionine adenosyltransferase activity"/>
    <property type="evidence" value="ECO:0007669"/>
    <property type="project" value="UniProtKB-EC"/>
</dbReference>
<evidence type="ECO:0000259" key="14">
    <source>
        <dbReference type="Pfam" id="PF02772"/>
    </source>
</evidence>
<sequence>MPETSHSNGLSNGHMEAEGLDNEVFLFTSESVGEGHPDKMCDQISDAILDAHLRQDPDAKVACETVTKTGMVLLCGEITSKAVVDYQKVTRETIKHIGYDDSSKGFDCNTCTVLVSMTSQSENIADGVHTDREENEIGAGDQVTCEYCFSRGACVPRRVHTVVVSVQHSEKITLKELRAEVTEKVIRTVIPADYLDDKTIVHINPCGNFILGGPQVDAGLTGRKIIVDTYGGWGAHGGGAFSGKDFTKVDRSAAYAARWVAKSLVKAGLCRRCLVQVSYAIGVAEPISITLFDYGTATRSHSELVSIVKKNFDLRPGKIVRDLNLRNPIYQQTSTYGHFGRDIFPWEVPKQLVID</sequence>
<evidence type="ECO:0000256" key="6">
    <source>
        <dbReference type="ARBA" id="ARBA00022741"/>
    </source>
</evidence>
<comment type="cofactor">
    <cofactor evidence="11">
        <name>Mg(2+)</name>
        <dbReference type="ChEBI" id="CHEBI:18420"/>
    </cofactor>
    <text evidence="11">Binds 2 magnesium ions per subunit. The magnesium ions interact primarily with the substrate.</text>
</comment>
<evidence type="ECO:0000256" key="1">
    <source>
        <dbReference type="ARBA" id="ARBA00005224"/>
    </source>
</evidence>
<dbReference type="GO" id="GO:0006730">
    <property type="term" value="P:one-carbon metabolic process"/>
    <property type="evidence" value="ECO:0007669"/>
    <property type="project" value="UniProtKB-KW"/>
</dbReference>
<keyword evidence="3 11" id="KW-0554">One-carbon metabolism</keyword>
<dbReference type="InterPro" id="IPR022631">
    <property type="entry name" value="ADOMET_SYNTHASE_CS"/>
</dbReference>
<evidence type="ECO:0000256" key="8">
    <source>
        <dbReference type="ARBA" id="ARBA00022842"/>
    </source>
</evidence>
<dbReference type="UniPathway" id="UPA00315">
    <property type="reaction ID" value="UER00080"/>
</dbReference>
<dbReference type="FunFam" id="3.30.300.10:FF:000004">
    <property type="entry name" value="S-adenosylmethionine synthase"/>
    <property type="match status" value="1"/>
</dbReference>
<evidence type="ECO:0000256" key="7">
    <source>
        <dbReference type="ARBA" id="ARBA00022840"/>
    </source>
</evidence>
<dbReference type="InterPro" id="IPR022630">
    <property type="entry name" value="S-AdoMet_synt_C"/>
</dbReference>
<keyword evidence="4 11" id="KW-0808">Transferase</keyword>
<evidence type="ECO:0000259" key="13">
    <source>
        <dbReference type="Pfam" id="PF00438"/>
    </source>
</evidence>
<evidence type="ECO:0000256" key="3">
    <source>
        <dbReference type="ARBA" id="ARBA00022563"/>
    </source>
</evidence>
<dbReference type="FunFam" id="3.30.300.10:FF:000001">
    <property type="entry name" value="S-adenosylmethionine synthase"/>
    <property type="match status" value="1"/>
</dbReference>
<dbReference type="InterPro" id="IPR022628">
    <property type="entry name" value="S-AdoMet_synt_N"/>
</dbReference>
<dbReference type="Pfam" id="PF02772">
    <property type="entry name" value="S-AdoMet_synt_M"/>
    <property type="match status" value="1"/>
</dbReference>
<evidence type="ECO:0000256" key="10">
    <source>
        <dbReference type="ARBA" id="ARBA00048344"/>
    </source>
</evidence>
<comment type="function">
    <text evidence="11">Catalyzes the formation of S-adenosylmethionine from methionine and ATP.</text>
</comment>
<evidence type="ECO:0000313" key="16">
    <source>
        <dbReference type="EMBL" id="CAG6767019.1"/>
    </source>
</evidence>
<dbReference type="Pfam" id="PF02773">
    <property type="entry name" value="S-AdoMet_synt_C"/>
    <property type="match status" value="1"/>
</dbReference>
<dbReference type="InterPro" id="IPR022629">
    <property type="entry name" value="S-AdoMet_synt_central"/>
</dbReference>
<proteinExistence type="inferred from homology"/>
<dbReference type="CDD" id="cd18079">
    <property type="entry name" value="S-AdoMet_synt"/>
    <property type="match status" value="1"/>
</dbReference>
<keyword evidence="5 11" id="KW-0479">Metal-binding</keyword>
<dbReference type="GO" id="GO:0046872">
    <property type="term" value="F:metal ion binding"/>
    <property type="evidence" value="ECO:0007669"/>
    <property type="project" value="UniProtKB-KW"/>
</dbReference>
<dbReference type="SUPFAM" id="SSF55973">
    <property type="entry name" value="S-adenosylmethionine synthetase"/>
    <property type="match status" value="3"/>
</dbReference>
<evidence type="ECO:0000256" key="4">
    <source>
        <dbReference type="ARBA" id="ARBA00022679"/>
    </source>
</evidence>
<comment type="pathway">
    <text evidence="1 11">Amino-acid biosynthesis; S-adenosyl-L-methionine biosynthesis; S-adenosyl-L-methionine from L-methionine: step 1/1.</text>
</comment>
<dbReference type="Gene3D" id="3.30.300.10">
    <property type="match status" value="4"/>
</dbReference>
<dbReference type="NCBIfam" id="TIGR01034">
    <property type="entry name" value="metK"/>
    <property type="match status" value="1"/>
</dbReference>
<feature type="domain" description="S-adenosylmethionine synthetase N-terminal" evidence="13">
    <location>
        <begin position="25"/>
        <end position="121"/>
    </location>
</feature>
<reference evidence="16" key="1">
    <citation type="submission" date="2021-05" db="EMBL/GenBank/DDBJ databases">
        <authorList>
            <person name="Alioto T."/>
            <person name="Alioto T."/>
            <person name="Gomez Garrido J."/>
        </authorList>
    </citation>
    <scope>NUCLEOTIDE SEQUENCE</scope>
</reference>
<comment type="cofactor">
    <cofactor evidence="11">
        <name>K(+)</name>
        <dbReference type="ChEBI" id="CHEBI:29103"/>
    </cofactor>
    <text evidence="11">Binds 1 potassium ion per subunit. The potassium ion interacts primarily with the substrate.</text>
</comment>
<evidence type="ECO:0000256" key="11">
    <source>
        <dbReference type="RuleBase" id="RU000541"/>
    </source>
</evidence>
<evidence type="ECO:0000256" key="9">
    <source>
        <dbReference type="ARBA" id="ARBA00022958"/>
    </source>
</evidence>
<feature type="domain" description="S-adenosylmethionine synthetase C-terminal" evidence="15">
    <location>
        <begin position="211"/>
        <end position="347"/>
    </location>
</feature>
<comment type="catalytic activity">
    <reaction evidence="10 11">
        <text>L-methionine + ATP + H2O = S-adenosyl-L-methionine + phosphate + diphosphate</text>
        <dbReference type="Rhea" id="RHEA:21080"/>
        <dbReference type="ChEBI" id="CHEBI:15377"/>
        <dbReference type="ChEBI" id="CHEBI:30616"/>
        <dbReference type="ChEBI" id="CHEBI:33019"/>
        <dbReference type="ChEBI" id="CHEBI:43474"/>
        <dbReference type="ChEBI" id="CHEBI:57844"/>
        <dbReference type="ChEBI" id="CHEBI:59789"/>
        <dbReference type="EC" id="2.5.1.6"/>
    </reaction>
</comment>
<dbReference type="EMBL" id="HBUF01572152">
    <property type="protein sequence ID" value="CAG6767019.1"/>
    <property type="molecule type" value="Transcribed_RNA"/>
</dbReference>
<dbReference type="EC" id="2.5.1.6" evidence="11"/>
<evidence type="ECO:0000256" key="2">
    <source>
        <dbReference type="ARBA" id="ARBA00009685"/>
    </source>
</evidence>
<keyword evidence="6 11" id="KW-0547">Nucleotide-binding</keyword>
<dbReference type="PIRSF" id="PIRSF000497">
    <property type="entry name" value="MAT"/>
    <property type="match status" value="1"/>
</dbReference>